<gene>
    <name evidence="2" type="ORF">K505DRAFT_39304</name>
</gene>
<accession>A0A6A6XAS3</accession>
<evidence type="ECO:0000313" key="2">
    <source>
        <dbReference type="EMBL" id="KAF2793478.1"/>
    </source>
</evidence>
<evidence type="ECO:0000256" key="1">
    <source>
        <dbReference type="SAM" id="MobiDB-lite"/>
    </source>
</evidence>
<dbReference type="Proteomes" id="UP000799757">
    <property type="component" value="Unassembled WGS sequence"/>
</dbReference>
<feature type="region of interest" description="Disordered" evidence="1">
    <location>
        <begin position="1"/>
        <end position="40"/>
    </location>
</feature>
<keyword evidence="3" id="KW-1185">Reference proteome</keyword>
<sequence length="162" mass="17218">MRGSSQRRKERGGGGEQHAVPRGPAQVGKGALRASESSNFSGHDAAPIAVCRVSYLGPMPAGPPASQWRRRVCATSSQRAVNVDALLVARRAALRASPLSAIILHDNKDICISRRKACGSPAWRSCGLALPPRHGSTPAAWGSERRRIRVTLSSGKSNYGRS</sequence>
<organism evidence="2 3">
    <name type="scientific">Melanomma pulvis-pyrius CBS 109.77</name>
    <dbReference type="NCBI Taxonomy" id="1314802"/>
    <lineage>
        <taxon>Eukaryota</taxon>
        <taxon>Fungi</taxon>
        <taxon>Dikarya</taxon>
        <taxon>Ascomycota</taxon>
        <taxon>Pezizomycotina</taxon>
        <taxon>Dothideomycetes</taxon>
        <taxon>Pleosporomycetidae</taxon>
        <taxon>Pleosporales</taxon>
        <taxon>Melanommataceae</taxon>
        <taxon>Melanomma</taxon>
    </lineage>
</organism>
<proteinExistence type="predicted"/>
<dbReference type="AlphaFoldDB" id="A0A6A6XAS3"/>
<feature type="compositionally biased region" description="Basic residues" evidence="1">
    <location>
        <begin position="1"/>
        <end position="10"/>
    </location>
</feature>
<protein>
    <submittedName>
        <fullName evidence="2">Uncharacterized protein</fullName>
    </submittedName>
</protein>
<name>A0A6A6XAS3_9PLEO</name>
<reference evidence="2" key="1">
    <citation type="journal article" date="2020" name="Stud. Mycol.">
        <title>101 Dothideomycetes genomes: a test case for predicting lifestyles and emergence of pathogens.</title>
        <authorList>
            <person name="Haridas S."/>
            <person name="Albert R."/>
            <person name="Binder M."/>
            <person name="Bloem J."/>
            <person name="Labutti K."/>
            <person name="Salamov A."/>
            <person name="Andreopoulos B."/>
            <person name="Baker S."/>
            <person name="Barry K."/>
            <person name="Bills G."/>
            <person name="Bluhm B."/>
            <person name="Cannon C."/>
            <person name="Castanera R."/>
            <person name="Culley D."/>
            <person name="Daum C."/>
            <person name="Ezra D."/>
            <person name="Gonzalez J."/>
            <person name="Henrissat B."/>
            <person name="Kuo A."/>
            <person name="Liang C."/>
            <person name="Lipzen A."/>
            <person name="Lutzoni F."/>
            <person name="Magnuson J."/>
            <person name="Mondo S."/>
            <person name="Nolan M."/>
            <person name="Ohm R."/>
            <person name="Pangilinan J."/>
            <person name="Park H.-J."/>
            <person name="Ramirez L."/>
            <person name="Alfaro M."/>
            <person name="Sun H."/>
            <person name="Tritt A."/>
            <person name="Yoshinaga Y."/>
            <person name="Zwiers L.-H."/>
            <person name="Turgeon B."/>
            <person name="Goodwin S."/>
            <person name="Spatafora J."/>
            <person name="Crous P."/>
            <person name="Grigoriev I."/>
        </authorList>
    </citation>
    <scope>NUCLEOTIDE SEQUENCE</scope>
    <source>
        <strain evidence="2">CBS 109.77</strain>
    </source>
</reference>
<dbReference type="EMBL" id="MU001926">
    <property type="protein sequence ID" value="KAF2793478.1"/>
    <property type="molecule type" value="Genomic_DNA"/>
</dbReference>
<evidence type="ECO:0000313" key="3">
    <source>
        <dbReference type="Proteomes" id="UP000799757"/>
    </source>
</evidence>